<proteinExistence type="predicted"/>
<name>A0A8H8DHD4_9FUNG</name>
<accession>A0A8H8DHD4</accession>
<keyword evidence="3" id="KW-1185">Reference proteome</keyword>
<reference evidence="2 3" key="1">
    <citation type="journal article" name="Sci. Rep.">
        <title>Genome-scale phylogenetic analyses confirm Olpidium as the closest living zoosporic fungus to the non-flagellated, terrestrial fungi.</title>
        <authorList>
            <person name="Chang Y."/>
            <person name="Rochon D."/>
            <person name="Sekimoto S."/>
            <person name="Wang Y."/>
            <person name="Chovatia M."/>
            <person name="Sandor L."/>
            <person name="Salamov A."/>
            <person name="Grigoriev I.V."/>
            <person name="Stajich J.E."/>
            <person name="Spatafora J.W."/>
        </authorList>
    </citation>
    <scope>NUCLEOTIDE SEQUENCE [LARGE SCALE GENOMIC DNA]</scope>
    <source>
        <strain evidence="2">S191</strain>
    </source>
</reference>
<evidence type="ECO:0000256" key="1">
    <source>
        <dbReference type="SAM" id="MobiDB-lite"/>
    </source>
</evidence>
<feature type="non-terminal residue" evidence="2">
    <location>
        <position position="1"/>
    </location>
</feature>
<gene>
    <name evidence="2" type="ORF">BJ554DRAFT_1230</name>
</gene>
<evidence type="ECO:0000313" key="3">
    <source>
        <dbReference type="Proteomes" id="UP000673691"/>
    </source>
</evidence>
<protein>
    <submittedName>
        <fullName evidence="2">Uncharacterized protein</fullName>
    </submittedName>
</protein>
<dbReference type="EMBL" id="JAEFCI010008341">
    <property type="protein sequence ID" value="KAG5458525.1"/>
    <property type="molecule type" value="Genomic_DNA"/>
</dbReference>
<sequence>GAGTAAAAASASRSNGEILCPLEREAAVNTAREGDPPVGVADRDVAGCGNSPTHIVVTGDGIASRCPPTAPRRWPVTNRGAYCRGQQSPKGLTPLRSPSARPHPVPHPP</sequence>
<feature type="region of interest" description="Disordered" evidence="1">
    <location>
        <begin position="77"/>
        <end position="109"/>
    </location>
</feature>
<organism evidence="2 3">
    <name type="scientific">Olpidium bornovanus</name>
    <dbReference type="NCBI Taxonomy" id="278681"/>
    <lineage>
        <taxon>Eukaryota</taxon>
        <taxon>Fungi</taxon>
        <taxon>Fungi incertae sedis</taxon>
        <taxon>Olpidiomycota</taxon>
        <taxon>Olpidiomycotina</taxon>
        <taxon>Olpidiomycetes</taxon>
        <taxon>Olpidiales</taxon>
        <taxon>Olpidiaceae</taxon>
        <taxon>Olpidium</taxon>
    </lineage>
</organism>
<comment type="caution">
    <text evidence="2">The sequence shown here is derived from an EMBL/GenBank/DDBJ whole genome shotgun (WGS) entry which is preliminary data.</text>
</comment>
<dbReference type="AlphaFoldDB" id="A0A8H8DHD4"/>
<evidence type="ECO:0000313" key="2">
    <source>
        <dbReference type="EMBL" id="KAG5458525.1"/>
    </source>
</evidence>
<dbReference type="Proteomes" id="UP000673691">
    <property type="component" value="Unassembled WGS sequence"/>
</dbReference>